<reference evidence="1 2" key="1">
    <citation type="submission" date="2023-09" db="EMBL/GenBank/DDBJ databases">
        <authorList>
            <person name="Rey-Velasco X."/>
        </authorList>
    </citation>
    <scope>NUCLEOTIDE SEQUENCE [LARGE SCALE GENOMIC DNA]</scope>
    <source>
        <strain evidence="1 2">W345</strain>
    </source>
</reference>
<dbReference type="Proteomes" id="UP001254608">
    <property type="component" value="Unassembled WGS sequence"/>
</dbReference>
<dbReference type="RefSeq" id="WP_311363505.1">
    <property type="nucleotide sequence ID" value="NZ_JAVRIC010000002.1"/>
</dbReference>
<organism evidence="1 2">
    <name type="scientific">Banduia mediterranea</name>
    <dbReference type="NCBI Taxonomy" id="3075609"/>
    <lineage>
        <taxon>Bacteria</taxon>
        <taxon>Pseudomonadati</taxon>
        <taxon>Pseudomonadota</taxon>
        <taxon>Gammaproteobacteria</taxon>
        <taxon>Nevskiales</taxon>
        <taxon>Algiphilaceae</taxon>
        <taxon>Banduia</taxon>
    </lineage>
</organism>
<dbReference type="PROSITE" id="PS51318">
    <property type="entry name" value="TAT"/>
    <property type="match status" value="1"/>
</dbReference>
<comment type="caution">
    <text evidence="1">The sequence shown here is derived from an EMBL/GenBank/DDBJ whole genome shotgun (WGS) entry which is preliminary data.</text>
</comment>
<keyword evidence="2" id="KW-1185">Reference proteome</keyword>
<evidence type="ECO:0000313" key="2">
    <source>
        <dbReference type="Proteomes" id="UP001254608"/>
    </source>
</evidence>
<accession>A0ABU2WE12</accession>
<name>A0ABU2WE12_9GAMM</name>
<gene>
    <name evidence="1" type="ORF">RM530_01865</name>
</gene>
<sequence>METMDRRDFLRFGGRGLGYAALARALAGCGGGGGNGGDSPPDEPPVTDTLPAASAESQWLKRTSFGVTPESLSDIQSLGIEAYFEQQLNPGLLDDLAVETQVALRFPLANAGPTALRAGYPDNQTTIVQHIEAATYFRAYFSPRQLYEVMVEFWHTHFSIQILNGVAPIFHPSYDADVIRPNALGRFGELLLAVARSPAMVYYLDNFLNFVDSPQENYARELMELHTLGVDGGYTEQDVKEVARCFTGWTINSNTARFQFVAALHDDGPKTVLGHAIAAGGGISDGEQVLEILAAHPSTAQFIARKLCRRFVADQPPPGLVDDIAAVYVSTDGDISAMLRALFAASDFSELRDAKFLRPTEFLGQMLRAMNAPNDFPSGDRWSIYFYLLQLLGQVPFYWVLPNGYPDVAAYWATTSGLLNRWRIALVPGIPDFQDLFDLSRLSAEAGTIAELVDAVAANLLFRPLADEDRQGLIDYLSAQAGVDADISLGAEALRALTAVSAALLVSSAYFQLR</sequence>
<evidence type="ECO:0000313" key="1">
    <source>
        <dbReference type="EMBL" id="MDT0496114.1"/>
    </source>
</evidence>
<dbReference type="EMBL" id="JAVRIC010000002">
    <property type="protein sequence ID" value="MDT0496114.1"/>
    <property type="molecule type" value="Genomic_DNA"/>
</dbReference>
<dbReference type="Pfam" id="PF08811">
    <property type="entry name" value="DUF1800"/>
    <property type="match status" value="1"/>
</dbReference>
<dbReference type="InterPro" id="IPR006311">
    <property type="entry name" value="TAT_signal"/>
</dbReference>
<dbReference type="InterPro" id="IPR014917">
    <property type="entry name" value="DUF1800"/>
</dbReference>
<protein>
    <submittedName>
        <fullName evidence="1">DUF1800 domain-containing protein</fullName>
    </submittedName>
</protein>
<proteinExistence type="predicted"/>